<dbReference type="SMART" id="SM00382">
    <property type="entry name" value="AAA"/>
    <property type="match status" value="2"/>
</dbReference>
<accession>A0A8J2XKX8</accession>
<dbReference type="AlphaFoldDB" id="A0A8J2XKX8"/>
<keyword evidence="1" id="KW-0677">Repeat</keyword>
<dbReference type="FunFam" id="3.40.50.300:FF:000597">
    <property type="entry name" value="ABC transporter ATP-binding protein"/>
    <property type="match status" value="1"/>
</dbReference>
<evidence type="ECO:0000313" key="7">
    <source>
        <dbReference type="EMBL" id="GGA17992.1"/>
    </source>
</evidence>
<evidence type="ECO:0000313" key="8">
    <source>
        <dbReference type="Proteomes" id="UP000616114"/>
    </source>
</evidence>
<dbReference type="Gene3D" id="3.40.50.300">
    <property type="entry name" value="P-loop containing nucleotide triphosphate hydrolases"/>
    <property type="match status" value="2"/>
</dbReference>
<dbReference type="PANTHER" id="PTHR19211">
    <property type="entry name" value="ATP-BINDING TRANSPORT PROTEIN-RELATED"/>
    <property type="match status" value="1"/>
</dbReference>
<dbReference type="FunFam" id="3.40.50.300:FF:001320">
    <property type="entry name" value="Heme ABC transporter ATP-binding protein"/>
    <property type="match status" value="1"/>
</dbReference>
<feature type="region of interest" description="Disordered" evidence="5">
    <location>
        <begin position="245"/>
        <end position="297"/>
    </location>
</feature>
<feature type="domain" description="ABC transporter" evidence="6">
    <location>
        <begin position="8"/>
        <end position="240"/>
    </location>
</feature>
<evidence type="ECO:0000256" key="4">
    <source>
        <dbReference type="SAM" id="Coils"/>
    </source>
</evidence>
<dbReference type="CDD" id="cd03221">
    <property type="entry name" value="ABCF_EF-3"/>
    <property type="match status" value="1"/>
</dbReference>
<dbReference type="Pfam" id="PF00005">
    <property type="entry name" value="ABC_tran"/>
    <property type="match status" value="2"/>
</dbReference>
<name>A0A8J2XKX8_9MICO</name>
<evidence type="ECO:0000256" key="2">
    <source>
        <dbReference type="ARBA" id="ARBA00022741"/>
    </source>
</evidence>
<evidence type="ECO:0000256" key="1">
    <source>
        <dbReference type="ARBA" id="ARBA00022737"/>
    </source>
</evidence>
<comment type="caution">
    <text evidence="7">The sequence shown here is derived from an EMBL/GenBank/DDBJ whole genome shotgun (WGS) entry which is preliminary data.</text>
</comment>
<reference evidence="7" key="2">
    <citation type="submission" date="2020-09" db="EMBL/GenBank/DDBJ databases">
        <authorList>
            <person name="Sun Q."/>
            <person name="Zhou Y."/>
        </authorList>
    </citation>
    <scope>NUCLEOTIDE SEQUENCE</scope>
    <source>
        <strain evidence="7">CGMCC 1.12785</strain>
    </source>
</reference>
<dbReference type="InterPro" id="IPR003593">
    <property type="entry name" value="AAA+_ATPase"/>
</dbReference>
<sequence length="528" mass="57024">MPQTPASLILSEITFRLPHGPAVLDGVSFGLGPGRHALIGANGTGKSTLLKIVAGLLRPDSGAVRAHGELGYLPQDPAAAPDRPVAALLGVQATMRALAAIEAGSVREQDFETVGDDWDLPERLDAHLSRLGLSGLALDRPAGTLSGGELTLLSLTALLLRRPAVLLLDEPTNNLDRAARHRLYDAVAAFAGTLLVVSHDRELLDLVDDIGELRGGTVRWYGGGFTHYRETVAAEQEAAAQAVASARNGVRRQKRELAEQQTKQARRDKQGRTQAESLPPILAGTRKRRAQESAGRLRAVHRQRLDSARETLEEAETRLREDDVIRIDLPGTEVPGRREVLRAAGLRAPHGTAWQERRLDLSVCGPERIALTGPNGIGKTSLLRCLAGETEPAEGSAEVLVPMRYLPQRLDLLDPDANVIDNVRRFAPGADPGAIHHRLARFLLRGEAVRRPAGTLSGGERWRATLACLLLAEPAPQLLVLDEPTNNLDLAGVRHLTEALAAFRGALLVVSHDQRFIDDLGPGRRIEL</sequence>
<dbReference type="Proteomes" id="UP000616114">
    <property type="component" value="Unassembled WGS sequence"/>
</dbReference>
<dbReference type="SUPFAM" id="SSF52540">
    <property type="entry name" value="P-loop containing nucleoside triphosphate hydrolases"/>
    <property type="match status" value="2"/>
</dbReference>
<proteinExistence type="predicted"/>
<dbReference type="RefSeq" id="WP_188550875.1">
    <property type="nucleotide sequence ID" value="NZ_BMFY01000008.1"/>
</dbReference>
<evidence type="ECO:0000256" key="5">
    <source>
        <dbReference type="SAM" id="MobiDB-lite"/>
    </source>
</evidence>
<protein>
    <submittedName>
        <fullName evidence="7">Putative ABC transporter ATP-binding protein</fullName>
    </submittedName>
</protein>
<dbReference type="GO" id="GO:0016887">
    <property type="term" value="F:ATP hydrolysis activity"/>
    <property type="evidence" value="ECO:0007669"/>
    <property type="project" value="InterPro"/>
</dbReference>
<dbReference type="InterPro" id="IPR003439">
    <property type="entry name" value="ABC_transporter-like_ATP-bd"/>
</dbReference>
<dbReference type="InterPro" id="IPR027417">
    <property type="entry name" value="P-loop_NTPase"/>
</dbReference>
<dbReference type="PANTHER" id="PTHR19211:SF6">
    <property type="entry name" value="BLL7188 PROTEIN"/>
    <property type="match status" value="1"/>
</dbReference>
<keyword evidence="4" id="KW-0175">Coiled coil</keyword>
<evidence type="ECO:0000256" key="3">
    <source>
        <dbReference type="ARBA" id="ARBA00022840"/>
    </source>
</evidence>
<dbReference type="PROSITE" id="PS50893">
    <property type="entry name" value="ABC_TRANSPORTER_2"/>
    <property type="match status" value="1"/>
</dbReference>
<dbReference type="InterPro" id="IPR050611">
    <property type="entry name" value="ABCF"/>
</dbReference>
<feature type="coiled-coil region" evidence="4">
    <location>
        <begin position="298"/>
        <end position="325"/>
    </location>
</feature>
<organism evidence="7 8">
    <name type="scientific">Sediminivirga luteola</name>
    <dbReference type="NCBI Taxonomy" id="1774748"/>
    <lineage>
        <taxon>Bacteria</taxon>
        <taxon>Bacillati</taxon>
        <taxon>Actinomycetota</taxon>
        <taxon>Actinomycetes</taxon>
        <taxon>Micrococcales</taxon>
        <taxon>Brevibacteriaceae</taxon>
        <taxon>Sediminivirga</taxon>
    </lineage>
</organism>
<keyword evidence="3 7" id="KW-0067">ATP-binding</keyword>
<gene>
    <name evidence="7" type="ORF">GCM10011333_21430</name>
</gene>
<dbReference type="EMBL" id="BMFY01000008">
    <property type="protein sequence ID" value="GGA17992.1"/>
    <property type="molecule type" value="Genomic_DNA"/>
</dbReference>
<reference evidence="7" key="1">
    <citation type="journal article" date="2014" name="Int. J. Syst. Evol. Microbiol.">
        <title>Complete genome sequence of Corynebacterium casei LMG S-19264T (=DSM 44701T), isolated from a smear-ripened cheese.</title>
        <authorList>
            <consortium name="US DOE Joint Genome Institute (JGI-PGF)"/>
            <person name="Walter F."/>
            <person name="Albersmeier A."/>
            <person name="Kalinowski J."/>
            <person name="Ruckert C."/>
        </authorList>
    </citation>
    <scope>NUCLEOTIDE SEQUENCE</scope>
    <source>
        <strain evidence="7">CGMCC 1.12785</strain>
    </source>
</reference>
<keyword evidence="8" id="KW-1185">Reference proteome</keyword>
<evidence type="ECO:0000259" key="6">
    <source>
        <dbReference type="PROSITE" id="PS50893"/>
    </source>
</evidence>
<dbReference type="GO" id="GO:0005524">
    <property type="term" value="F:ATP binding"/>
    <property type="evidence" value="ECO:0007669"/>
    <property type="project" value="UniProtKB-KW"/>
</dbReference>
<keyword evidence="2" id="KW-0547">Nucleotide-binding</keyword>